<evidence type="ECO:0000313" key="1">
    <source>
        <dbReference type="EMBL" id="MCA5893275.1"/>
    </source>
</evidence>
<evidence type="ECO:0000313" key="2">
    <source>
        <dbReference type="Proteomes" id="UP001319870"/>
    </source>
</evidence>
<keyword evidence="2" id="KW-1185">Reference proteome</keyword>
<comment type="caution">
    <text evidence="1">The sequence shown here is derived from an EMBL/GenBank/DDBJ whole genome shotgun (WGS) entry which is preliminary data.</text>
</comment>
<protein>
    <submittedName>
        <fullName evidence="1">Uncharacterized protein</fullName>
    </submittedName>
</protein>
<dbReference type="EMBL" id="JAIXCQ010000004">
    <property type="protein sequence ID" value="MCA5893275.1"/>
    <property type="molecule type" value="Genomic_DNA"/>
</dbReference>
<dbReference type="RefSeq" id="WP_225565038.1">
    <property type="nucleotide sequence ID" value="NZ_JAIXCQ010000004.1"/>
</dbReference>
<accession>A0ABS7ZE10</accession>
<organism evidence="1 2">
    <name type="scientific">Isoptericola luteus</name>
    <dbReference type="NCBI Taxonomy" id="2879484"/>
    <lineage>
        <taxon>Bacteria</taxon>
        <taxon>Bacillati</taxon>
        <taxon>Actinomycetota</taxon>
        <taxon>Actinomycetes</taxon>
        <taxon>Micrococcales</taxon>
        <taxon>Promicromonosporaceae</taxon>
        <taxon>Isoptericola</taxon>
    </lineage>
</organism>
<proteinExistence type="predicted"/>
<reference evidence="1 2" key="1">
    <citation type="submission" date="2021-09" db="EMBL/GenBank/DDBJ databases">
        <title>Isoptericola luteus sp. nov., a novel bacterium isolated from Harbin, the capital city of Heilongjiang province.</title>
        <authorList>
            <person name="Li J."/>
        </authorList>
    </citation>
    <scope>NUCLEOTIDE SEQUENCE [LARGE SCALE GENOMIC DNA]</scope>
    <source>
        <strain evidence="1 2">NEAU-Y5</strain>
    </source>
</reference>
<dbReference type="Proteomes" id="UP001319870">
    <property type="component" value="Unassembled WGS sequence"/>
</dbReference>
<name>A0ABS7ZE10_9MICO</name>
<gene>
    <name evidence="1" type="ORF">LEP48_07865</name>
</gene>
<sequence>MTRWWHRAPDAVPGFSRAPLGAGTELDVPMPAGGRWRDLGLGLSTNLMNPKVGVFYVVFGARLAATARI</sequence>